<dbReference type="Pfam" id="PF13206">
    <property type="entry name" value="VSG_B"/>
    <property type="match status" value="1"/>
</dbReference>
<evidence type="ECO:0000256" key="3">
    <source>
        <dbReference type="ARBA" id="ARBA00022475"/>
    </source>
</evidence>
<keyword evidence="3" id="KW-1003">Cell membrane</keyword>
<dbReference type="AlphaFoldDB" id="A0A1J0RCR5"/>
<keyword evidence="6" id="KW-0472">Membrane</keyword>
<comment type="function">
    <text evidence="1">VSG forms a coat on the surface of the parasite. The trypanosome evades the immune response of the host by expressing a series of antigenically distinct VSGs from an estimated 1000 VSG genes.</text>
</comment>
<evidence type="ECO:0000256" key="5">
    <source>
        <dbReference type="ARBA" id="ARBA00022729"/>
    </source>
</evidence>
<comment type="subcellular location">
    <subcellularLocation>
        <location evidence="2">Cell membrane</location>
        <topology evidence="2">Lipid-anchor</topology>
        <topology evidence="2">GPI-anchor</topology>
    </subcellularLocation>
</comment>
<keyword evidence="8" id="KW-0449">Lipoprotein</keyword>
<evidence type="ECO:0000256" key="1">
    <source>
        <dbReference type="ARBA" id="ARBA00002523"/>
    </source>
</evidence>
<dbReference type="InterPro" id="IPR025932">
    <property type="entry name" value="Trypano_VSG_B_N_dom"/>
</dbReference>
<dbReference type="EMBL" id="KX701707">
    <property type="protein sequence ID" value="APD75663.1"/>
    <property type="molecule type" value="Genomic_DNA"/>
</dbReference>
<evidence type="ECO:0000313" key="10">
    <source>
        <dbReference type="EMBL" id="APD75663.1"/>
    </source>
</evidence>
<accession>A0A1J0RCR5</accession>
<evidence type="ECO:0000256" key="4">
    <source>
        <dbReference type="ARBA" id="ARBA00022622"/>
    </source>
</evidence>
<proteinExistence type="predicted"/>
<keyword evidence="5" id="KW-0732">Signal</keyword>
<evidence type="ECO:0000256" key="7">
    <source>
        <dbReference type="ARBA" id="ARBA00023180"/>
    </source>
</evidence>
<reference evidence="10" key="1">
    <citation type="submission" date="2016-08" db="EMBL/GenBank/DDBJ databases">
        <title>VSG repertoire of Trypanosoma brucei EATRO 1125.</title>
        <authorList>
            <person name="Cross G.A."/>
        </authorList>
    </citation>
    <scope>NUCLEOTIDE SEQUENCE</scope>
    <source>
        <strain evidence="10">EATRO 1125</strain>
    </source>
</reference>
<protein>
    <submittedName>
        <fullName evidence="10">Variant surface glycoprotein 1125.5610</fullName>
    </submittedName>
</protein>
<keyword evidence="7" id="KW-0325">Glycoprotein</keyword>
<evidence type="ECO:0000256" key="2">
    <source>
        <dbReference type="ARBA" id="ARBA00004609"/>
    </source>
</evidence>
<feature type="domain" description="Trypanosome variant surface glycoprotein B-type N-terminal" evidence="9">
    <location>
        <begin position="17"/>
        <end position="272"/>
    </location>
</feature>
<evidence type="ECO:0000259" key="9">
    <source>
        <dbReference type="Pfam" id="PF13206"/>
    </source>
</evidence>
<sequence>MKSKVYLNQTSALVDETEGGWKTKKEAIESLKDAAGNRLYPFIPDSATKQAAHGALSKIFNESTTLANSIEQIKREIIATTKEVREALSTAAYGGNNLTDVPQAQFAGRSTTCSGNAANTKPGISIAHDMVCVCSGATAGSGICGNGIGSTTYDNTKTSSDAAEIKGLFVGLKEACVKQRLTAKATPAAVHAALTAFEQTLGKAINDGSGVQLKLGNNAAGDCTGSGSATTCVNYGGVATNGSILNINWVSQMEKAANKLAEATSKRAALEAARV</sequence>
<dbReference type="GO" id="GO:0005886">
    <property type="term" value="C:plasma membrane"/>
    <property type="evidence" value="ECO:0007669"/>
    <property type="project" value="UniProtKB-SubCell"/>
</dbReference>
<dbReference type="VEuPathDB" id="TriTrypDB:Tb427_000551500"/>
<organism evidence="10">
    <name type="scientific">Trypanosoma brucei</name>
    <dbReference type="NCBI Taxonomy" id="5691"/>
    <lineage>
        <taxon>Eukaryota</taxon>
        <taxon>Discoba</taxon>
        <taxon>Euglenozoa</taxon>
        <taxon>Kinetoplastea</taxon>
        <taxon>Metakinetoplastina</taxon>
        <taxon>Trypanosomatida</taxon>
        <taxon>Trypanosomatidae</taxon>
        <taxon>Trypanosoma</taxon>
    </lineage>
</organism>
<evidence type="ECO:0000256" key="6">
    <source>
        <dbReference type="ARBA" id="ARBA00023136"/>
    </source>
</evidence>
<evidence type="ECO:0000256" key="8">
    <source>
        <dbReference type="ARBA" id="ARBA00023288"/>
    </source>
</evidence>
<dbReference type="GO" id="GO:0098552">
    <property type="term" value="C:side of membrane"/>
    <property type="evidence" value="ECO:0007669"/>
    <property type="project" value="UniProtKB-KW"/>
</dbReference>
<keyword evidence="4" id="KW-0336">GPI-anchor</keyword>
<name>A0A1J0RCR5_9TRYP</name>